<dbReference type="InterPro" id="IPR008254">
    <property type="entry name" value="Flavodoxin/NO_synth"/>
</dbReference>
<dbReference type="PROSITE" id="PS00201">
    <property type="entry name" value="FLAVODOXIN"/>
    <property type="match status" value="1"/>
</dbReference>
<evidence type="ECO:0000313" key="2">
    <source>
        <dbReference type="EMBL" id="PRX09158.1"/>
    </source>
</evidence>
<evidence type="ECO:0000259" key="1">
    <source>
        <dbReference type="PROSITE" id="PS50902"/>
    </source>
</evidence>
<dbReference type="Proteomes" id="UP000239415">
    <property type="component" value="Unassembled WGS sequence"/>
</dbReference>
<dbReference type="Pfam" id="PF00258">
    <property type="entry name" value="Flavodoxin_1"/>
    <property type="match status" value="1"/>
</dbReference>
<dbReference type="Gene3D" id="3.40.50.360">
    <property type="match status" value="1"/>
</dbReference>
<dbReference type="EMBL" id="PVMZ01000037">
    <property type="protein sequence ID" value="PRX09158.1"/>
    <property type="molecule type" value="Genomic_DNA"/>
</dbReference>
<dbReference type="InterPro" id="IPR001226">
    <property type="entry name" value="Flavodoxin_CS"/>
</dbReference>
<accession>A0A2T0JNF2</accession>
<dbReference type="PROSITE" id="PS50902">
    <property type="entry name" value="FLAVODOXIN_LIKE"/>
    <property type="match status" value="1"/>
</dbReference>
<dbReference type="RefSeq" id="WP_106330639.1">
    <property type="nucleotide sequence ID" value="NZ_BOMO01000144.1"/>
</dbReference>
<dbReference type="AlphaFoldDB" id="A0A2T0JNF2"/>
<keyword evidence="3" id="KW-1185">Reference proteome</keyword>
<dbReference type="InterPro" id="IPR029039">
    <property type="entry name" value="Flavoprotein-like_sf"/>
</dbReference>
<evidence type="ECO:0000313" key="3">
    <source>
        <dbReference type="Proteomes" id="UP000239415"/>
    </source>
</evidence>
<sequence>MKAFVVYESMHGNTEAIARAVAEGLAIGFEVTVADVRAMPVVGDTDLLVVGAPAHAFSVGPYRTRAVATWHGMAELRVREVGLREYLGCSPWLPQVRAAAFDTNLDKPSLPGSAARMADRRLRVLGCSMVAAAQSFHLVGITGPLVDGEFDRARRWGGTLADTMCPVLPM</sequence>
<dbReference type="OrthoDB" id="3253043at2"/>
<proteinExistence type="predicted"/>
<organism evidence="2 3">
    <name type="scientific">Actinoplanes italicus</name>
    <dbReference type="NCBI Taxonomy" id="113567"/>
    <lineage>
        <taxon>Bacteria</taxon>
        <taxon>Bacillati</taxon>
        <taxon>Actinomycetota</taxon>
        <taxon>Actinomycetes</taxon>
        <taxon>Micromonosporales</taxon>
        <taxon>Micromonosporaceae</taxon>
        <taxon>Actinoplanes</taxon>
    </lineage>
</organism>
<feature type="domain" description="Flavodoxin-like" evidence="1">
    <location>
        <begin position="3"/>
        <end position="161"/>
    </location>
</feature>
<gene>
    <name evidence="2" type="ORF">CLV67_13723</name>
</gene>
<reference evidence="2 3" key="1">
    <citation type="submission" date="2018-03" db="EMBL/GenBank/DDBJ databases">
        <title>Genomic Encyclopedia of Archaeal and Bacterial Type Strains, Phase II (KMG-II): from individual species to whole genera.</title>
        <authorList>
            <person name="Goeker M."/>
        </authorList>
    </citation>
    <scope>NUCLEOTIDE SEQUENCE [LARGE SCALE GENOMIC DNA]</scope>
    <source>
        <strain evidence="2 3">DSM 43146</strain>
    </source>
</reference>
<comment type="caution">
    <text evidence="2">The sequence shown here is derived from an EMBL/GenBank/DDBJ whole genome shotgun (WGS) entry which is preliminary data.</text>
</comment>
<name>A0A2T0JNF2_9ACTN</name>
<dbReference type="GO" id="GO:0009055">
    <property type="term" value="F:electron transfer activity"/>
    <property type="evidence" value="ECO:0007669"/>
    <property type="project" value="InterPro"/>
</dbReference>
<dbReference type="SUPFAM" id="SSF52218">
    <property type="entry name" value="Flavoproteins"/>
    <property type="match status" value="1"/>
</dbReference>
<protein>
    <submittedName>
        <fullName evidence="2">Flavodoxin-like protein</fullName>
    </submittedName>
</protein>
<dbReference type="GO" id="GO:0010181">
    <property type="term" value="F:FMN binding"/>
    <property type="evidence" value="ECO:0007669"/>
    <property type="project" value="InterPro"/>
</dbReference>